<feature type="region of interest" description="Disordered" evidence="1">
    <location>
        <begin position="122"/>
        <end position="168"/>
    </location>
</feature>
<feature type="compositionally biased region" description="Pro residues" evidence="1">
    <location>
        <begin position="139"/>
        <end position="165"/>
    </location>
</feature>
<dbReference type="STRING" id="1296565.SAMN05660657_03069"/>
<name>A0A1I7AVU7_9ACTN</name>
<dbReference type="InterPro" id="IPR023346">
    <property type="entry name" value="Lysozyme-like_dom_sf"/>
</dbReference>
<evidence type="ECO:0000313" key="4">
    <source>
        <dbReference type="Proteomes" id="UP000199546"/>
    </source>
</evidence>
<dbReference type="AlphaFoldDB" id="A0A1I7AVU7"/>
<sequence>MRSFKGTSRASRWAGAAGASAACLLLTAVASAGPATADEGHVGRVETAGPSLTVRTGPGTDYPTAGRQLADGTLVTIVCQTQGSEVAGTYGVSAWWDKLSSGGYVSDAYVYTGSDHRVASPCTGNAGAGETPGAGYQPAPAPTGQPNAPQPQPTPSPQPGPPPDPMAAARGIVMENWDAIRLEADRHGISPYLLGAVIAHEGTGRESFISTFGSLGRTVERSRLGRDTVGIGQMEPQLAAGYAGISVDEARRQLVDDNSFAIKMVARHLQELKARYELSDSEAFVAYAFSLEATESMRAVDFDPQRVAPDDRQDVIDRSARFRSLHEQLLKWRPVA</sequence>
<proteinExistence type="predicted"/>
<dbReference type="Gene3D" id="2.30.30.40">
    <property type="entry name" value="SH3 Domains"/>
    <property type="match status" value="1"/>
</dbReference>
<dbReference type="PROSITE" id="PS51257">
    <property type="entry name" value="PROKAR_LIPOPROTEIN"/>
    <property type="match status" value="1"/>
</dbReference>
<protein>
    <submittedName>
        <fullName evidence="3">Uncharacterized conserved protein YraI</fullName>
    </submittedName>
</protein>
<keyword evidence="4" id="KW-1185">Reference proteome</keyword>
<evidence type="ECO:0000256" key="1">
    <source>
        <dbReference type="SAM" id="MobiDB-lite"/>
    </source>
</evidence>
<dbReference type="Gene3D" id="1.10.530.10">
    <property type="match status" value="1"/>
</dbReference>
<organism evidence="3 4">
    <name type="scientific">Geodermatophilus amargosae</name>
    <dbReference type="NCBI Taxonomy" id="1296565"/>
    <lineage>
        <taxon>Bacteria</taxon>
        <taxon>Bacillati</taxon>
        <taxon>Actinomycetota</taxon>
        <taxon>Actinomycetes</taxon>
        <taxon>Geodermatophilales</taxon>
        <taxon>Geodermatophilaceae</taxon>
        <taxon>Geodermatophilus</taxon>
    </lineage>
</organism>
<dbReference type="Proteomes" id="UP000199546">
    <property type="component" value="Unassembled WGS sequence"/>
</dbReference>
<keyword evidence="2" id="KW-0732">Signal</keyword>
<reference evidence="4" key="1">
    <citation type="submission" date="2016-10" db="EMBL/GenBank/DDBJ databases">
        <authorList>
            <person name="Varghese N."/>
            <person name="Submissions S."/>
        </authorList>
    </citation>
    <scope>NUCLEOTIDE SEQUENCE [LARGE SCALE GENOMIC DNA]</scope>
    <source>
        <strain evidence="4">DSM 46136</strain>
    </source>
</reference>
<dbReference type="EMBL" id="FPBA01000011">
    <property type="protein sequence ID" value="SFT79026.1"/>
    <property type="molecule type" value="Genomic_DNA"/>
</dbReference>
<gene>
    <name evidence="3" type="ORF">SAMN05660657_03069</name>
</gene>
<accession>A0A1I7AVU7</accession>
<dbReference type="SUPFAM" id="SSF53955">
    <property type="entry name" value="Lysozyme-like"/>
    <property type="match status" value="1"/>
</dbReference>
<feature type="chain" id="PRO_5011465326" evidence="2">
    <location>
        <begin position="38"/>
        <end position="336"/>
    </location>
</feature>
<evidence type="ECO:0000313" key="3">
    <source>
        <dbReference type="EMBL" id="SFT79026.1"/>
    </source>
</evidence>
<evidence type="ECO:0000256" key="2">
    <source>
        <dbReference type="SAM" id="SignalP"/>
    </source>
</evidence>
<feature type="signal peptide" evidence="2">
    <location>
        <begin position="1"/>
        <end position="37"/>
    </location>
</feature>